<evidence type="ECO:0000259" key="8">
    <source>
        <dbReference type="PROSITE" id="PS50928"/>
    </source>
</evidence>
<evidence type="ECO:0000256" key="3">
    <source>
        <dbReference type="ARBA" id="ARBA00022475"/>
    </source>
</evidence>
<keyword evidence="3" id="KW-1003">Cell membrane</keyword>
<dbReference type="Pfam" id="PF00528">
    <property type="entry name" value="BPD_transp_1"/>
    <property type="match status" value="1"/>
</dbReference>
<keyword evidence="6 7" id="KW-0472">Membrane</keyword>
<dbReference type="InterPro" id="IPR035906">
    <property type="entry name" value="MetI-like_sf"/>
</dbReference>
<keyword evidence="10" id="KW-1185">Reference proteome</keyword>
<keyword evidence="5 7" id="KW-1133">Transmembrane helix</keyword>
<comment type="similarity">
    <text evidence="7">Belongs to the binding-protein-dependent transport system permease family.</text>
</comment>
<dbReference type="RefSeq" id="WP_258388016.1">
    <property type="nucleotide sequence ID" value="NZ_CP091430.1"/>
</dbReference>
<dbReference type="InterPro" id="IPR000515">
    <property type="entry name" value="MetI-like"/>
</dbReference>
<sequence>MIKSPLRIAIYAFAVLCAVVFLYPLLFSFQNSLKDNTEIYGDAVFSFPSDWLWSNYKQAVVDGNMLWAIFNSFFYAAAGTLLALLLALMASFVLSRLNFKFREVIYLYFITGLMIPVFSLMIPISRLIGTVNGFNNYFVLIILYAVIELPFAIFLISGFMRGISKEIDESAVIDGCKPRTLLFRILLPLTMPAISTAGILAFFSIYNDLIWNVLLITDKNMYNISMALFSFVGQYGAVQMGPTFASIMITIIPTVVVYLLFQEKVENGLSAGAVKE</sequence>
<evidence type="ECO:0000256" key="7">
    <source>
        <dbReference type="RuleBase" id="RU363032"/>
    </source>
</evidence>
<dbReference type="SUPFAM" id="SSF161098">
    <property type="entry name" value="MetI-like"/>
    <property type="match status" value="1"/>
</dbReference>
<comment type="subcellular location">
    <subcellularLocation>
        <location evidence="1 7">Cell membrane</location>
        <topology evidence="1 7">Multi-pass membrane protein</topology>
    </subcellularLocation>
</comment>
<evidence type="ECO:0000313" key="9">
    <source>
        <dbReference type="EMBL" id="UVI31956.1"/>
    </source>
</evidence>
<evidence type="ECO:0000256" key="4">
    <source>
        <dbReference type="ARBA" id="ARBA00022692"/>
    </source>
</evidence>
<feature type="transmembrane region" description="Helical" evidence="7">
    <location>
        <begin position="244"/>
        <end position="261"/>
    </location>
</feature>
<dbReference type="Proteomes" id="UP001057877">
    <property type="component" value="Chromosome"/>
</dbReference>
<gene>
    <name evidence="9" type="ORF">L1F29_09130</name>
</gene>
<protein>
    <submittedName>
        <fullName evidence="9">Carbohydrate ABC transporter permease</fullName>
    </submittedName>
</protein>
<accession>A0ABY5SDC7</accession>
<organism evidence="9 10">
    <name type="scientific">Paenibacillus spongiae</name>
    <dbReference type="NCBI Taxonomy" id="2909671"/>
    <lineage>
        <taxon>Bacteria</taxon>
        <taxon>Bacillati</taxon>
        <taxon>Bacillota</taxon>
        <taxon>Bacilli</taxon>
        <taxon>Bacillales</taxon>
        <taxon>Paenibacillaceae</taxon>
        <taxon>Paenibacillus</taxon>
    </lineage>
</organism>
<dbReference type="EMBL" id="CP091430">
    <property type="protein sequence ID" value="UVI31956.1"/>
    <property type="molecule type" value="Genomic_DNA"/>
</dbReference>
<proteinExistence type="inferred from homology"/>
<dbReference type="PANTHER" id="PTHR43744:SF12">
    <property type="entry name" value="ABC TRANSPORTER PERMEASE PROTEIN MG189-RELATED"/>
    <property type="match status" value="1"/>
</dbReference>
<dbReference type="PROSITE" id="PS50928">
    <property type="entry name" value="ABC_TM1"/>
    <property type="match status" value="1"/>
</dbReference>
<evidence type="ECO:0000256" key="1">
    <source>
        <dbReference type="ARBA" id="ARBA00004651"/>
    </source>
</evidence>
<feature type="transmembrane region" description="Helical" evidence="7">
    <location>
        <begin position="137"/>
        <end position="160"/>
    </location>
</feature>
<evidence type="ECO:0000256" key="2">
    <source>
        <dbReference type="ARBA" id="ARBA00022448"/>
    </source>
</evidence>
<dbReference type="Gene3D" id="1.10.3720.10">
    <property type="entry name" value="MetI-like"/>
    <property type="match status" value="1"/>
</dbReference>
<feature type="domain" description="ABC transmembrane type-1" evidence="8">
    <location>
        <begin position="69"/>
        <end position="261"/>
    </location>
</feature>
<feature type="transmembrane region" description="Helical" evidence="7">
    <location>
        <begin position="73"/>
        <end position="94"/>
    </location>
</feature>
<evidence type="ECO:0000256" key="5">
    <source>
        <dbReference type="ARBA" id="ARBA00022989"/>
    </source>
</evidence>
<evidence type="ECO:0000313" key="10">
    <source>
        <dbReference type="Proteomes" id="UP001057877"/>
    </source>
</evidence>
<reference evidence="9" key="1">
    <citation type="submission" date="2022-01" db="EMBL/GenBank/DDBJ databases">
        <title>Paenibacillus spongiae sp. nov., isolated from marine sponge.</title>
        <authorList>
            <person name="Li Z."/>
            <person name="Zhang M."/>
        </authorList>
    </citation>
    <scope>NUCLEOTIDE SEQUENCE</scope>
    <source>
        <strain evidence="9">PHS-Z3</strain>
    </source>
</reference>
<keyword evidence="4 7" id="KW-0812">Transmembrane</keyword>
<evidence type="ECO:0000256" key="6">
    <source>
        <dbReference type="ARBA" id="ARBA00023136"/>
    </source>
</evidence>
<feature type="transmembrane region" description="Helical" evidence="7">
    <location>
        <begin position="106"/>
        <end position="125"/>
    </location>
</feature>
<keyword evidence="2 7" id="KW-0813">Transport</keyword>
<feature type="transmembrane region" description="Helical" evidence="7">
    <location>
        <begin position="9"/>
        <end position="27"/>
    </location>
</feature>
<name>A0ABY5SDC7_9BACL</name>
<feature type="transmembrane region" description="Helical" evidence="7">
    <location>
        <begin position="181"/>
        <end position="203"/>
    </location>
</feature>
<dbReference type="PANTHER" id="PTHR43744">
    <property type="entry name" value="ABC TRANSPORTER PERMEASE PROTEIN MG189-RELATED-RELATED"/>
    <property type="match status" value="1"/>
</dbReference>
<dbReference type="CDD" id="cd06261">
    <property type="entry name" value="TM_PBP2"/>
    <property type="match status" value="1"/>
</dbReference>